<dbReference type="InterPro" id="IPR029787">
    <property type="entry name" value="Nucleotide_cyclase"/>
</dbReference>
<dbReference type="Pfam" id="PF07695">
    <property type="entry name" value="7TMR-DISM_7TM"/>
    <property type="match status" value="1"/>
</dbReference>
<dbReference type="Proteomes" id="UP000680116">
    <property type="component" value="Chromosome"/>
</dbReference>
<feature type="transmembrane region" description="Helical" evidence="4">
    <location>
        <begin position="304"/>
        <end position="322"/>
    </location>
</feature>
<keyword evidence="4" id="KW-1133">Transmembrane helix</keyword>
<evidence type="ECO:0000256" key="1">
    <source>
        <dbReference type="ARBA" id="ARBA00012528"/>
    </source>
</evidence>
<feature type="transmembrane region" description="Helical" evidence="4">
    <location>
        <begin position="210"/>
        <end position="229"/>
    </location>
</feature>
<feature type="transmembrane region" description="Helical" evidence="4">
    <location>
        <begin position="334"/>
        <end position="359"/>
    </location>
</feature>
<proteinExistence type="predicted"/>
<comment type="catalytic activity">
    <reaction evidence="2">
        <text>2 GTP = 3',3'-c-di-GMP + 2 diphosphate</text>
        <dbReference type="Rhea" id="RHEA:24898"/>
        <dbReference type="ChEBI" id="CHEBI:33019"/>
        <dbReference type="ChEBI" id="CHEBI:37565"/>
        <dbReference type="ChEBI" id="CHEBI:58805"/>
        <dbReference type="EC" id="2.7.7.65"/>
    </reaction>
</comment>
<dbReference type="Gene3D" id="3.30.70.270">
    <property type="match status" value="1"/>
</dbReference>
<evidence type="ECO:0000256" key="2">
    <source>
        <dbReference type="ARBA" id="ARBA00034247"/>
    </source>
</evidence>
<protein>
    <recommendedName>
        <fullName evidence="1">diguanylate cyclase</fullName>
        <ecNumber evidence="1">2.7.7.65</ecNumber>
    </recommendedName>
</protein>
<evidence type="ECO:0000256" key="4">
    <source>
        <dbReference type="SAM" id="Phobius"/>
    </source>
</evidence>
<feature type="domain" description="GGDEF" evidence="6">
    <location>
        <begin position="430"/>
        <end position="562"/>
    </location>
</feature>
<accession>A0ABN7R232</accession>
<feature type="chain" id="PRO_5047120248" description="diguanylate cyclase" evidence="5">
    <location>
        <begin position="25"/>
        <end position="578"/>
    </location>
</feature>
<dbReference type="EMBL" id="OU015430">
    <property type="protein sequence ID" value="CAG4971755.1"/>
    <property type="molecule type" value="Genomic_DNA"/>
</dbReference>
<evidence type="ECO:0000259" key="6">
    <source>
        <dbReference type="PROSITE" id="PS50887"/>
    </source>
</evidence>
<keyword evidence="4" id="KW-0472">Membrane</keyword>
<gene>
    <name evidence="7" type="ORF">LYB30171_01045</name>
</gene>
<dbReference type="InterPro" id="IPR000160">
    <property type="entry name" value="GGDEF_dom"/>
</dbReference>
<feature type="transmembrane region" description="Helical" evidence="4">
    <location>
        <begin position="181"/>
        <end position="203"/>
    </location>
</feature>
<dbReference type="PANTHER" id="PTHR45138">
    <property type="entry name" value="REGULATORY COMPONENTS OF SENSORY TRANSDUCTION SYSTEM"/>
    <property type="match status" value="1"/>
</dbReference>
<dbReference type="Pfam" id="PF00990">
    <property type="entry name" value="GGDEF"/>
    <property type="match status" value="1"/>
</dbReference>
<dbReference type="InterPro" id="IPR043128">
    <property type="entry name" value="Rev_trsase/Diguanyl_cyclase"/>
</dbReference>
<dbReference type="SMART" id="SM00267">
    <property type="entry name" value="GGDEF"/>
    <property type="match status" value="1"/>
</dbReference>
<dbReference type="SUPFAM" id="SSF55073">
    <property type="entry name" value="Nucleotide cyclase"/>
    <property type="match status" value="1"/>
</dbReference>
<sequence length="578" mass="61696">MGTPLQRWILLICGCLAFASLAAAVWPSHARSAAPLATSGLELSRLDADPVPLEVLGGALDHRFAVVPGGVIRETGPRAGWWRLVSTHAVPAQHQPYIVLGTPESARIEAWLPGASMPVVAKTGGVDIPSGFSSRASVVPLRDGLRAGHAVYLRVGTLAPVAMAVGIEPLAQLHHRDLTYVAWRAASLVGFVLLMMLALGFWLGIGERGYAYLLLTLAAQLAFFATQGGEIRLLPGLSGLLGEDPRSPILTGLLASGATLAFLAHGLRLRDRNPMLWRIVAGCLGVLLLLVVATVAGVTRGVLSFGHAATLAATAALLVACVRGTIRRERAAGFLLMAWLPVLALLVAGRVAELGLWVAPAWLGYALPAALVLAGTVTMIGLTDALQKVRRDRDRVSRLATFDTLTGALSRPAMQERLSAAVTEAHRNGTPLSVVFFDVDRFKRVNDDHGHRVGDNFLKFIALRTRNRLRTYDLMGRWGGDEMVVMLPDTRLNEALGVAENLRSAVNCRPLSIDDRLFEASLSLGVAELAAGESVEHLIERADSALYASKTAGRDRVTGHDPRITGSHPRFVATSGQT</sequence>
<evidence type="ECO:0000256" key="3">
    <source>
        <dbReference type="SAM" id="MobiDB-lite"/>
    </source>
</evidence>
<name>A0ABN7R232_9GAMM</name>
<feature type="transmembrane region" description="Helical" evidence="4">
    <location>
        <begin position="249"/>
        <end position="267"/>
    </location>
</feature>
<feature type="region of interest" description="Disordered" evidence="3">
    <location>
        <begin position="554"/>
        <end position="578"/>
    </location>
</feature>
<feature type="signal peptide" evidence="5">
    <location>
        <begin position="1"/>
        <end position="24"/>
    </location>
</feature>
<dbReference type="InterPro" id="IPR011623">
    <property type="entry name" value="7TMR_DISM_rcpt_extracell_dom1"/>
</dbReference>
<evidence type="ECO:0000256" key="5">
    <source>
        <dbReference type="SAM" id="SignalP"/>
    </source>
</evidence>
<feature type="compositionally biased region" description="Basic and acidic residues" evidence="3">
    <location>
        <begin position="554"/>
        <end position="563"/>
    </location>
</feature>
<feature type="transmembrane region" description="Helical" evidence="4">
    <location>
        <begin position="279"/>
        <end position="298"/>
    </location>
</feature>
<keyword evidence="8" id="KW-1185">Reference proteome</keyword>
<reference evidence="7 8" key="1">
    <citation type="submission" date="2021-04" db="EMBL/GenBank/DDBJ databases">
        <authorList>
            <person name="Rodrigo-Torres L."/>
            <person name="Arahal R. D."/>
            <person name="Lucena T."/>
        </authorList>
    </citation>
    <scope>NUCLEOTIDE SEQUENCE [LARGE SCALE GENOMIC DNA]</scope>
    <source>
        <strain evidence="7 8">CECT 30171</strain>
    </source>
</reference>
<dbReference type="PROSITE" id="PS50887">
    <property type="entry name" value="GGDEF"/>
    <property type="match status" value="1"/>
</dbReference>
<dbReference type="PANTHER" id="PTHR45138:SF9">
    <property type="entry name" value="DIGUANYLATE CYCLASE DGCM-RELATED"/>
    <property type="match status" value="1"/>
</dbReference>
<keyword evidence="5" id="KW-0732">Signal</keyword>
<dbReference type="EC" id="2.7.7.65" evidence="1"/>
<organism evidence="7 8">
    <name type="scientific">Novilysobacter luteus</name>
    <dbReference type="NCBI Taxonomy" id="2822368"/>
    <lineage>
        <taxon>Bacteria</taxon>
        <taxon>Pseudomonadati</taxon>
        <taxon>Pseudomonadota</taxon>
        <taxon>Gammaproteobacteria</taxon>
        <taxon>Lysobacterales</taxon>
        <taxon>Lysobacteraceae</taxon>
        <taxon>Novilysobacter</taxon>
    </lineage>
</organism>
<feature type="transmembrane region" description="Helical" evidence="4">
    <location>
        <begin position="365"/>
        <end position="386"/>
    </location>
</feature>
<keyword evidence="4" id="KW-0812">Transmembrane</keyword>
<evidence type="ECO:0000313" key="7">
    <source>
        <dbReference type="EMBL" id="CAG4971755.1"/>
    </source>
</evidence>
<dbReference type="InterPro" id="IPR050469">
    <property type="entry name" value="Diguanylate_Cyclase"/>
</dbReference>
<evidence type="ECO:0000313" key="8">
    <source>
        <dbReference type="Proteomes" id="UP000680116"/>
    </source>
</evidence>
<dbReference type="NCBIfam" id="TIGR00254">
    <property type="entry name" value="GGDEF"/>
    <property type="match status" value="1"/>
</dbReference>
<dbReference type="CDD" id="cd01949">
    <property type="entry name" value="GGDEF"/>
    <property type="match status" value="1"/>
</dbReference>